<evidence type="ECO:0000256" key="2">
    <source>
        <dbReference type="SAM" id="Phobius"/>
    </source>
</evidence>
<comment type="caution">
    <text evidence="3">The sequence shown here is derived from an EMBL/GenBank/DDBJ whole genome shotgun (WGS) entry which is preliminary data.</text>
</comment>
<keyword evidence="4" id="KW-1185">Reference proteome</keyword>
<gene>
    <name evidence="3" type="ORF">GCM10022233_65560</name>
</gene>
<proteinExistence type="predicted"/>
<accession>A0ABP7VZ43</accession>
<keyword evidence="2" id="KW-0812">Transmembrane</keyword>
<protein>
    <submittedName>
        <fullName evidence="3">Uncharacterized protein</fullName>
    </submittedName>
</protein>
<dbReference type="Proteomes" id="UP001499984">
    <property type="component" value="Unassembled WGS sequence"/>
</dbReference>
<evidence type="ECO:0000256" key="1">
    <source>
        <dbReference type="SAM" id="MobiDB-lite"/>
    </source>
</evidence>
<dbReference type="EMBL" id="BAAAZY010000021">
    <property type="protein sequence ID" value="GAA4077473.1"/>
    <property type="molecule type" value="Genomic_DNA"/>
</dbReference>
<organism evidence="3 4">
    <name type="scientific">Streptomyces shaanxiensis</name>
    <dbReference type="NCBI Taxonomy" id="653357"/>
    <lineage>
        <taxon>Bacteria</taxon>
        <taxon>Bacillati</taxon>
        <taxon>Actinomycetota</taxon>
        <taxon>Actinomycetes</taxon>
        <taxon>Kitasatosporales</taxon>
        <taxon>Streptomycetaceae</taxon>
        <taxon>Streptomyces</taxon>
    </lineage>
</organism>
<feature type="region of interest" description="Disordered" evidence="1">
    <location>
        <begin position="42"/>
        <end position="66"/>
    </location>
</feature>
<name>A0ABP7VZ43_9ACTN</name>
<keyword evidence="2" id="KW-1133">Transmembrane helix</keyword>
<keyword evidence="2" id="KW-0472">Membrane</keyword>
<evidence type="ECO:0000313" key="4">
    <source>
        <dbReference type="Proteomes" id="UP001499984"/>
    </source>
</evidence>
<sequence length="100" mass="9907">MTAFALGLTSDADPFFLLLLSAANFVSAWGVVASSRSAYAPAEEPSRLRASAGSGKASSVRGSRGVVTASGEGAVAAGRDIGSAVTGDHSSENSSGRENS</sequence>
<feature type="transmembrane region" description="Helical" evidence="2">
    <location>
        <begin position="15"/>
        <end position="39"/>
    </location>
</feature>
<reference evidence="4" key="1">
    <citation type="journal article" date="2019" name="Int. J. Syst. Evol. Microbiol.">
        <title>The Global Catalogue of Microorganisms (GCM) 10K type strain sequencing project: providing services to taxonomists for standard genome sequencing and annotation.</title>
        <authorList>
            <consortium name="The Broad Institute Genomics Platform"/>
            <consortium name="The Broad Institute Genome Sequencing Center for Infectious Disease"/>
            <person name="Wu L."/>
            <person name="Ma J."/>
        </authorList>
    </citation>
    <scope>NUCLEOTIDE SEQUENCE [LARGE SCALE GENOMIC DNA]</scope>
    <source>
        <strain evidence="4">JCM 16925</strain>
    </source>
</reference>
<evidence type="ECO:0000313" key="3">
    <source>
        <dbReference type="EMBL" id="GAA4077473.1"/>
    </source>
</evidence>
<feature type="region of interest" description="Disordered" evidence="1">
    <location>
        <begin position="78"/>
        <end position="100"/>
    </location>
</feature>